<dbReference type="Proteomes" id="UP000004217">
    <property type="component" value="Unassembled WGS sequence"/>
</dbReference>
<feature type="compositionally biased region" description="Basic and acidic residues" evidence="1">
    <location>
        <begin position="29"/>
        <end position="41"/>
    </location>
</feature>
<organism evidence="2 3">
    <name type="scientific">Streptomyces zinciresistens K42</name>
    <dbReference type="NCBI Taxonomy" id="700597"/>
    <lineage>
        <taxon>Bacteria</taxon>
        <taxon>Bacillati</taxon>
        <taxon>Actinomycetota</taxon>
        <taxon>Actinomycetes</taxon>
        <taxon>Kitasatosporales</taxon>
        <taxon>Streptomycetaceae</taxon>
        <taxon>Streptomyces</taxon>
    </lineage>
</organism>
<evidence type="ECO:0000313" key="2">
    <source>
        <dbReference type="EMBL" id="EGX55512.1"/>
    </source>
</evidence>
<dbReference type="RefSeq" id="WP_007503219.1">
    <property type="nucleotide sequence ID" value="NZ_AGBF01000219.1"/>
</dbReference>
<reference evidence="2 3" key="1">
    <citation type="submission" date="2011-08" db="EMBL/GenBank/DDBJ databases">
        <authorList>
            <person name="Lin Y."/>
            <person name="Hao X."/>
            <person name="Johnstone L."/>
            <person name="Miller S.J."/>
            <person name="Wei G."/>
            <person name="Rensing C."/>
        </authorList>
    </citation>
    <scope>NUCLEOTIDE SEQUENCE [LARGE SCALE GENOMIC DNA]</scope>
    <source>
        <strain evidence="2 3">K42</strain>
    </source>
</reference>
<comment type="caution">
    <text evidence="2">The sequence shown here is derived from an EMBL/GenBank/DDBJ whole genome shotgun (WGS) entry which is preliminary data.</text>
</comment>
<dbReference type="PATRIC" id="fig|700597.3.peg.6360"/>
<evidence type="ECO:0000256" key="1">
    <source>
        <dbReference type="SAM" id="MobiDB-lite"/>
    </source>
</evidence>
<accession>G2GLV3</accession>
<sequence length="182" mass="19349">MPLASSRAPYFVADADFAGNIVHAARRGRLDLAGRTPRADASRPGAPVALRPTGPNVPAAPRPSGPGTRSAPRPPGARQSPDDRAADVLRIVADSRTPVFVTVHEGGRIRYGYWRPVDSAAGRGGCYVALPSDVCEELRSGGHIELGEPVTDPSKTTYRVRRTARTVAEPKAIPRREEGRAA</sequence>
<gene>
    <name evidence="2" type="ORF">SZN_32526</name>
</gene>
<dbReference type="AlphaFoldDB" id="G2GLV3"/>
<keyword evidence="3" id="KW-1185">Reference proteome</keyword>
<evidence type="ECO:0000313" key="3">
    <source>
        <dbReference type="Proteomes" id="UP000004217"/>
    </source>
</evidence>
<dbReference type="EMBL" id="AGBF01000219">
    <property type="protein sequence ID" value="EGX55512.1"/>
    <property type="molecule type" value="Genomic_DNA"/>
</dbReference>
<name>G2GLV3_9ACTN</name>
<feature type="region of interest" description="Disordered" evidence="1">
    <location>
        <begin position="29"/>
        <end position="86"/>
    </location>
</feature>
<proteinExistence type="predicted"/>
<protein>
    <submittedName>
        <fullName evidence="2">Uncharacterized protein</fullName>
    </submittedName>
</protein>